<sequence>MPPTRILRPVLGVSSQLLQQQCFNGVASATFGWSVVTAATLRTRASKPSICPSCSFHLSRQLRFSSSKPPEPPNFDHLKPEEKSEQQPNFDHLRPIEDRPEPPFSSTQSETATSTSSPPPDATPDASTAESSPESSFKDGAESSLPSQAESQRSTLSTAFTSFMDQAQSKLFLASRRINDLTGYSGIETLKDQITNLETSLSTAQETLRLARNDYKVAVSDRSATQREVTTLLARQKTWTPADFERFTALYRTDYELEASVAQRARELEEAEREAERLGRELSAGILARYHEEQIWSDKIRRMSTWGTWGLMGVNILLFFMFQFGAEPWRRARLVKGFEEKVREALEHEREKEKAERLEVLGSFFDSSSQNAVPAQTTLVVADTKKKPEAEAKNALPTEEPAVVEETPAVVETTPISWREILTSTAWWKETASDLTSERKVAIRMRDVSLLALEGAAAGAAVAGTIAVFFLRRT</sequence>
<feature type="region of interest" description="Disordered" evidence="12">
    <location>
        <begin position="62"/>
        <end position="153"/>
    </location>
</feature>
<dbReference type="Pfam" id="PF05546">
    <property type="entry name" value="She9_MDM33"/>
    <property type="match status" value="1"/>
</dbReference>
<evidence type="ECO:0000256" key="1">
    <source>
        <dbReference type="ARBA" id="ARBA00007472"/>
    </source>
</evidence>
<reference evidence="13 14" key="1">
    <citation type="journal article" date="2024" name="J. Plant Pathol.">
        <title>Sequence and assembly of the genome of Seiridium unicorne, isolate CBS 538.82, causal agent of cypress canker disease.</title>
        <authorList>
            <person name="Scali E."/>
            <person name="Rocca G.D."/>
            <person name="Danti R."/>
            <person name="Garbelotto M."/>
            <person name="Barberini S."/>
            <person name="Baroncelli R."/>
            <person name="Emiliani G."/>
        </authorList>
    </citation>
    <scope>NUCLEOTIDE SEQUENCE [LARGE SCALE GENOMIC DNA]</scope>
    <source>
        <strain evidence="13 14">BM-138-508</strain>
    </source>
</reference>
<organism evidence="13 14">
    <name type="scientific">Seiridium unicorne</name>
    <dbReference type="NCBI Taxonomy" id="138068"/>
    <lineage>
        <taxon>Eukaryota</taxon>
        <taxon>Fungi</taxon>
        <taxon>Dikarya</taxon>
        <taxon>Ascomycota</taxon>
        <taxon>Pezizomycotina</taxon>
        <taxon>Sordariomycetes</taxon>
        <taxon>Xylariomycetidae</taxon>
        <taxon>Amphisphaeriales</taxon>
        <taxon>Sporocadaceae</taxon>
        <taxon>Seiridium</taxon>
    </lineage>
</organism>
<protein>
    <recommendedName>
        <fullName evidence="10">Sensitive to high expression protein 9, mitochondrial</fullName>
    </recommendedName>
</protein>
<name>A0ABR2UHL9_9PEZI</name>
<comment type="subcellular location">
    <subcellularLocation>
        <location evidence="10">Mitochondrion inner membrane</location>
        <topology evidence="10">Multi-pass membrane protein</topology>
    </subcellularLocation>
</comment>
<feature type="compositionally biased region" description="Polar residues" evidence="12">
    <location>
        <begin position="144"/>
        <end position="153"/>
    </location>
</feature>
<proteinExistence type="inferred from homology"/>
<keyword evidence="7 10" id="KW-0496">Mitochondrion</keyword>
<keyword evidence="3 10" id="KW-0999">Mitochondrion inner membrane</keyword>
<dbReference type="PANTHER" id="PTHR31961">
    <property type="entry name" value="SENSITIVE TO HIGH EXPRESSION PROTEIN 9, MITOCHONDRIAL"/>
    <property type="match status" value="1"/>
</dbReference>
<feature type="coiled-coil region" evidence="11">
    <location>
        <begin position="261"/>
        <end position="288"/>
    </location>
</feature>
<keyword evidence="14" id="KW-1185">Reference proteome</keyword>
<keyword evidence="8 10" id="KW-0472">Membrane</keyword>
<dbReference type="EMBL" id="JARVKF010000433">
    <property type="protein sequence ID" value="KAK9413864.1"/>
    <property type="molecule type" value="Genomic_DNA"/>
</dbReference>
<keyword evidence="6 11" id="KW-0175">Coiled coil</keyword>
<feature type="coiled-coil region" evidence="11">
    <location>
        <begin position="187"/>
        <end position="214"/>
    </location>
</feature>
<comment type="subunit">
    <text evidence="10">Homooligomer.</text>
</comment>
<feature type="transmembrane region" description="Helical" evidence="10">
    <location>
        <begin position="306"/>
        <end position="326"/>
    </location>
</feature>
<evidence type="ECO:0000256" key="11">
    <source>
        <dbReference type="SAM" id="Coils"/>
    </source>
</evidence>
<evidence type="ECO:0000256" key="9">
    <source>
        <dbReference type="ARBA" id="ARBA00024807"/>
    </source>
</evidence>
<keyword evidence="2 10" id="KW-0812">Transmembrane</keyword>
<keyword evidence="5 10" id="KW-1133">Transmembrane helix</keyword>
<evidence type="ECO:0000256" key="5">
    <source>
        <dbReference type="ARBA" id="ARBA00022989"/>
    </source>
</evidence>
<comment type="function">
    <text evidence="9">Required for the maintenance of the structure of the mitochondrial inner membrane. Involved in mitochondrial morphology. Causes growth arrest when highly overexpressed.</text>
</comment>
<evidence type="ECO:0000256" key="6">
    <source>
        <dbReference type="ARBA" id="ARBA00023054"/>
    </source>
</evidence>
<evidence type="ECO:0000256" key="4">
    <source>
        <dbReference type="ARBA" id="ARBA00022946"/>
    </source>
</evidence>
<feature type="compositionally biased region" description="Basic and acidic residues" evidence="12">
    <location>
        <begin position="74"/>
        <end position="101"/>
    </location>
</feature>
<evidence type="ECO:0000256" key="12">
    <source>
        <dbReference type="SAM" id="MobiDB-lite"/>
    </source>
</evidence>
<dbReference type="PANTHER" id="PTHR31961:SF3">
    <property type="entry name" value="SENSITIVE TO HIGH EXPRESSION PROTEIN 9, MITOCHONDRIAL"/>
    <property type="match status" value="1"/>
</dbReference>
<evidence type="ECO:0000256" key="3">
    <source>
        <dbReference type="ARBA" id="ARBA00022792"/>
    </source>
</evidence>
<feature type="transmembrane region" description="Helical" evidence="10">
    <location>
        <begin position="448"/>
        <end position="471"/>
    </location>
</feature>
<comment type="similarity">
    <text evidence="1 10">Belongs to the SHE9 family.</text>
</comment>
<evidence type="ECO:0000256" key="7">
    <source>
        <dbReference type="ARBA" id="ARBA00023128"/>
    </source>
</evidence>
<evidence type="ECO:0000313" key="14">
    <source>
        <dbReference type="Proteomes" id="UP001408356"/>
    </source>
</evidence>
<evidence type="ECO:0000256" key="2">
    <source>
        <dbReference type="ARBA" id="ARBA00022692"/>
    </source>
</evidence>
<evidence type="ECO:0000256" key="8">
    <source>
        <dbReference type="ARBA" id="ARBA00023136"/>
    </source>
</evidence>
<accession>A0ABR2UHL9</accession>
<keyword evidence="4 10" id="KW-0809">Transit peptide</keyword>
<evidence type="ECO:0000313" key="13">
    <source>
        <dbReference type="EMBL" id="KAK9413864.1"/>
    </source>
</evidence>
<evidence type="ECO:0000256" key="10">
    <source>
        <dbReference type="RuleBase" id="RU364128"/>
    </source>
</evidence>
<comment type="caution">
    <text evidence="13">The sequence shown here is derived from an EMBL/GenBank/DDBJ whole genome shotgun (WGS) entry which is preliminary data.</text>
</comment>
<dbReference type="InterPro" id="IPR008839">
    <property type="entry name" value="MDM33_fungi"/>
</dbReference>
<gene>
    <name evidence="13" type="ORF">SUNI508_11560</name>
</gene>
<feature type="compositionally biased region" description="Low complexity" evidence="12">
    <location>
        <begin position="105"/>
        <end position="116"/>
    </location>
</feature>
<dbReference type="Proteomes" id="UP001408356">
    <property type="component" value="Unassembled WGS sequence"/>
</dbReference>